<dbReference type="Pfam" id="PF00149">
    <property type="entry name" value="Metallophos"/>
    <property type="match status" value="1"/>
</dbReference>
<evidence type="ECO:0000259" key="2">
    <source>
        <dbReference type="Pfam" id="PF00149"/>
    </source>
</evidence>
<dbReference type="SUPFAM" id="SSF56300">
    <property type="entry name" value="Metallo-dependent phosphatases"/>
    <property type="match status" value="1"/>
</dbReference>
<dbReference type="RefSeq" id="WP_425556717.1">
    <property type="nucleotide sequence ID" value="NZ_BAAAYS010000028.1"/>
</dbReference>
<dbReference type="GO" id="GO:0016020">
    <property type="term" value="C:membrane"/>
    <property type="evidence" value="ECO:0007669"/>
    <property type="project" value="GOC"/>
</dbReference>
<comment type="caution">
    <text evidence="3">The sequence shown here is derived from an EMBL/GenBank/DDBJ whole genome shotgun (WGS) entry which is preliminary data.</text>
</comment>
<keyword evidence="3" id="KW-0378">Hydrolase</keyword>
<organism evidence="3 4">
    <name type="scientific">Klugiella xanthotipulae</name>
    <dbReference type="NCBI Taxonomy" id="244735"/>
    <lineage>
        <taxon>Bacteria</taxon>
        <taxon>Bacillati</taxon>
        <taxon>Actinomycetota</taxon>
        <taxon>Actinomycetes</taxon>
        <taxon>Micrococcales</taxon>
        <taxon>Microbacteriaceae</taxon>
        <taxon>Klugiella</taxon>
    </lineage>
</organism>
<evidence type="ECO:0000256" key="1">
    <source>
        <dbReference type="SAM" id="Phobius"/>
    </source>
</evidence>
<dbReference type="EMBL" id="VFPN01000002">
    <property type="protein sequence ID" value="TQM63581.1"/>
    <property type="molecule type" value="Genomic_DNA"/>
</dbReference>
<keyword evidence="1" id="KW-0472">Membrane</keyword>
<dbReference type="InterPro" id="IPR004843">
    <property type="entry name" value="Calcineurin-like_PHP"/>
</dbReference>
<keyword evidence="1" id="KW-1133">Transmembrane helix</keyword>
<protein>
    <submittedName>
        <fullName evidence="3">Putative MPP superfamily phosphohydrolase</fullName>
    </submittedName>
</protein>
<dbReference type="PANTHER" id="PTHR31302:SF20">
    <property type="entry name" value="CONSERVED PROTEIN"/>
    <property type="match status" value="1"/>
</dbReference>
<accession>A0A543HZ29</accession>
<gene>
    <name evidence="3" type="ORF">FB466_1848</name>
</gene>
<dbReference type="Proteomes" id="UP000318331">
    <property type="component" value="Unassembled WGS sequence"/>
</dbReference>
<sequence length="317" mass="34152">MPERAAPRRHHPLATAARGVVAAGVAAAVWGTLIERQLFTLRHVTMPVLPAGQGPLRMLQLSDLHLAPWQSRKQRWVRSLAALAPDLVINSGDNAGHEQALFALRHALEPFAGIPGVFVHGSNDYYGPMLKNPLRYLREPSQKSTRTPNLDNEALTHFFMDDLGWLNLNNSAARLTVADSILECVGLNDPHIGYDRADQMAAQLAEVRAEPAAGPVTTLGLVHAPYRSALNTLVDAGATALIAGHTHGGQVCIPGYGALTTNCDLPRDQAKGLSTWQHNRRAAFLNVSAGLGHSIYAPVRFACRPEATLITLVPAVL</sequence>
<proteinExistence type="predicted"/>
<dbReference type="Gene3D" id="3.60.21.10">
    <property type="match status" value="1"/>
</dbReference>
<evidence type="ECO:0000313" key="4">
    <source>
        <dbReference type="Proteomes" id="UP000318331"/>
    </source>
</evidence>
<dbReference type="GO" id="GO:0008758">
    <property type="term" value="F:UDP-2,3-diacylglucosamine hydrolase activity"/>
    <property type="evidence" value="ECO:0007669"/>
    <property type="project" value="TreeGrafter"/>
</dbReference>
<name>A0A543HZ29_9MICO</name>
<reference evidence="3 4" key="1">
    <citation type="submission" date="2019-06" db="EMBL/GenBank/DDBJ databases">
        <title>Sequencing the genomes of 1000 actinobacteria strains.</title>
        <authorList>
            <person name="Klenk H.-P."/>
        </authorList>
    </citation>
    <scope>NUCLEOTIDE SEQUENCE [LARGE SCALE GENOMIC DNA]</scope>
    <source>
        <strain evidence="3 4">DSM 18031</strain>
    </source>
</reference>
<dbReference type="InterPro" id="IPR051158">
    <property type="entry name" value="Metallophosphoesterase_sf"/>
</dbReference>
<dbReference type="GO" id="GO:0009245">
    <property type="term" value="P:lipid A biosynthetic process"/>
    <property type="evidence" value="ECO:0007669"/>
    <property type="project" value="TreeGrafter"/>
</dbReference>
<dbReference type="AlphaFoldDB" id="A0A543HZ29"/>
<feature type="domain" description="Calcineurin-like phosphoesterase" evidence="2">
    <location>
        <begin position="57"/>
        <end position="248"/>
    </location>
</feature>
<dbReference type="PANTHER" id="PTHR31302">
    <property type="entry name" value="TRANSMEMBRANE PROTEIN WITH METALLOPHOSPHOESTERASE DOMAIN-RELATED"/>
    <property type="match status" value="1"/>
</dbReference>
<keyword evidence="4" id="KW-1185">Reference proteome</keyword>
<keyword evidence="1" id="KW-0812">Transmembrane</keyword>
<feature type="transmembrane region" description="Helical" evidence="1">
    <location>
        <begin position="12"/>
        <end position="33"/>
    </location>
</feature>
<evidence type="ECO:0000313" key="3">
    <source>
        <dbReference type="EMBL" id="TQM63581.1"/>
    </source>
</evidence>
<dbReference type="InterPro" id="IPR029052">
    <property type="entry name" value="Metallo-depent_PP-like"/>
</dbReference>